<comment type="caution">
    <text evidence="1">The sequence shown here is derived from an EMBL/GenBank/DDBJ whole genome shotgun (WGS) entry which is preliminary data.</text>
</comment>
<dbReference type="Proteomes" id="UP000233435">
    <property type="component" value="Unassembled WGS sequence"/>
</dbReference>
<gene>
    <name evidence="1" type="ORF">CSW08_15290</name>
</gene>
<keyword evidence="2" id="KW-1185">Reference proteome</keyword>
<proteinExistence type="predicted"/>
<evidence type="ECO:0000313" key="2">
    <source>
        <dbReference type="Proteomes" id="UP000233435"/>
    </source>
</evidence>
<reference evidence="1 2" key="1">
    <citation type="submission" date="2017-12" db="EMBL/GenBank/DDBJ databases">
        <title>Confluentibacter flavum sp. nov., isolated from the saline lake.</title>
        <authorList>
            <person name="Yu L."/>
        </authorList>
    </citation>
    <scope>NUCLEOTIDE SEQUENCE [LARGE SCALE GENOMIC DNA]</scope>
    <source>
        <strain evidence="1 2">3B</strain>
    </source>
</reference>
<protein>
    <submittedName>
        <fullName evidence="1">Uncharacterized protein</fullName>
    </submittedName>
</protein>
<organism evidence="1 2">
    <name type="scientific">Confluentibacter flavum</name>
    <dbReference type="NCBI Taxonomy" id="1909700"/>
    <lineage>
        <taxon>Bacteria</taxon>
        <taxon>Pseudomonadati</taxon>
        <taxon>Bacteroidota</taxon>
        <taxon>Flavobacteriia</taxon>
        <taxon>Flavobacteriales</taxon>
        <taxon>Flavobacteriaceae</taxon>
        <taxon>Confluentibacter</taxon>
    </lineage>
</organism>
<dbReference type="EMBL" id="PJEO01000053">
    <property type="protein sequence ID" value="PKQ43991.1"/>
    <property type="molecule type" value="Genomic_DNA"/>
</dbReference>
<name>A0A2N3HG88_9FLAO</name>
<accession>A0A2N3HG88</accession>
<sequence>MFGSTRTKGLKATAWQYFNRRQPEPGNILIEWLRHKRKTFSSTRTKGLKATGKLYFNRQQPDHGNNILIECYVMNKKLLS</sequence>
<evidence type="ECO:0000313" key="1">
    <source>
        <dbReference type="EMBL" id="PKQ43991.1"/>
    </source>
</evidence>
<dbReference type="AlphaFoldDB" id="A0A2N3HG88"/>